<feature type="compositionally biased region" description="Polar residues" evidence="2">
    <location>
        <begin position="156"/>
        <end position="165"/>
    </location>
</feature>
<protein>
    <submittedName>
        <fullName evidence="5">Chromosome partition protein Smc</fullName>
    </submittedName>
</protein>
<dbReference type="Pfam" id="PF06791">
    <property type="entry name" value="TMP_2"/>
    <property type="match status" value="1"/>
</dbReference>
<sequence length="1093" mass="114403">MAEESRLSIIIDSRGAEKNATSLSDALDRVERSGDEAAGSTSRLNEVTVRLGSNMSKAAAATVASLSRIERATESTSSQMTALVFRAVALENAMSSVGQGIGRLDTGITQSNAQLGQLNTQMSHLVSTFSTFSQGQSAINAQLSRIAANMSRAADETQNLDQSTSRAGRGAREAASDLDAERAGLARLLGQINPTVAALDRLDDMQQRLTRYKSLRLVDAETVAEYTERLTAMRNALSDTGGLMNRTGMSAKALSANMRMLPAQITDIVVGLSSGQAPLTVLLQQGGQLKDMFGGIGPAARAVGGYIAGLVNPYTIAAAAAGVLALAFYQGSVESSRLTNALVKNGNAAGTTAGQLSVFAQQVGAGNATVAQAASALTQLAGAGNQLTILYPKIAAAAISWSKVTDQSVEEVVDSFNDLAKNPVDAVKKLDDQLNFLTASQYANIQSLQEQGRTMDAARLATEAYANALASRSTEMEQNLGVVEKAWNGLKSAAKSAWDAMLDIGRTESPEQQLQKVYKQIENAQKGIGRGGRAAFGLGISQPSLDALYKRAADLQAKIAADGAKNLEQATNNAIQAAGKKGIDTINTTFAAAQTQTEKLQKQLVELDKARKAAMEAGGFTAEEETKFAVARKNIEQQIADIKAREAKKSAPKTRGQNVGVREADNTASRLLAQYDPAGQAVRTLTKEQQQLDLAWRKGKITLDEYGKALAQASLNYAAAIKGAQGLTAAEQYQAQMERQLSIQRQQYAAQAAAVGMGSKEAERYQQRLQLEQQTNDRVLQLRTELAQATTEKQRQELQAQIDLTNEYLPQQVAAMEAGWAQMDAAMANPINGWTAAVQNFGAQATNVAGQTQSIFSSAFETLTTGISESITSLNFSLSTLGDLGKEVLKNIIAGFVKMGVQLAANAVLAMTLGASQTAATVAMAGTTAAAWAPAAAFASIATLGGAAIPASAALTSTTALASSLAVIPGLATGGMVNGAGTGTSDSNLRWLSNGEFVVNAEATRRNRSLLEAINSNDRIPSGSAASSSSSGATASAGLAPEVTIFNAPPGTQANVRMENAQWVLDVVCGSMEGDGQVHQVMAGKYGVTTVGR</sequence>
<evidence type="ECO:0000256" key="2">
    <source>
        <dbReference type="SAM" id="MobiDB-lite"/>
    </source>
</evidence>
<feature type="region of interest" description="Disordered" evidence="2">
    <location>
        <begin position="153"/>
        <end position="175"/>
    </location>
</feature>
<dbReference type="Pfam" id="PF09718">
    <property type="entry name" value="Tape_meas_lam_C"/>
    <property type="match status" value="1"/>
</dbReference>
<accession>A0A0P0AI64</accession>
<name>A0A0P0AI64_PSEAI</name>
<evidence type="ECO:0000313" key="5">
    <source>
        <dbReference type="EMBL" id="ALI58900.1"/>
    </source>
</evidence>
<feature type="coiled-coil region" evidence="1">
    <location>
        <begin position="772"/>
        <end position="799"/>
    </location>
</feature>
<dbReference type="EMBL" id="KT454971">
    <property type="protein sequence ID" value="ALI58900.1"/>
    <property type="molecule type" value="Genomic_DNA"/>
</dbReference>
<dbReference type="AlphaFoldDB" id="A0A0P0AI64"/>
<feature type="domain" description="Bacteriophage tail tape measure C-terminal" evidence="4">
    <location>
        <begin position="832"/>
        <end position="901"/>
    </location>
</feature>
<keyword evidence="1" id="KW-0175">Coiled coil</keyword>
<reference evidence="5" key="1">
    <citation type="submission" date="2015-08" db="EMBL/GenBank/DDBJ databases">
        <title>Pseudomonas aeruginosa strain CCBH4851 chromosome region.</title>
        <authorList>
            <person name="Silveira M.C."/>
            <person name="Carvalho-Assef A.P.D."/>
            <person name="Albano R.M."/>
        </authorList>
    </citation>
    <scope>NUCLEOTIDE SEQUENCE</scope>
    <source>
        <strain evidence="5">CCBH4851</strain>
    </source>
</reference>
<evidence type="ECO:0000259" key="4">
    <source>
        <dbReference type="Pfam" id="PF09718"/>
    </source>
</evidence>
<gene>
    <name evidence="5" type="primary">smc</name>
    <name evidence="5" type="ORF">CCBH4851_00196</name>
</gene>
<evidence type="ECO:0000256" key="1">
    <source>
        <dbReference type="SAM" id="Coils"/>
    </source>
</evidence>
<evidence type="ECO:0000259" key="3">
    <source>
        <dbReference type="Pfam" id="PF06791"/>
    </source>
</evidence>
<dbReference type="PATRIC" id="fig|287.2966.peg.2777"/>
<feature type="coiled-coil region" evidence="1">
    <location>
        <begin position="590"/>
        <end position="617"/>
    </location>
</feature>
<dbReference type="InterPro" id="IPR006431">
    <property type="entry name" value="Phage_tape_meas_C"/>
</dbReference>
<dbReference type="RefSeq" id="WP_019727201.1">
    <property type="nucleotide sequence ID" value="NZ_CBDDSE010000001.1"/>
</dbReference>
<dbReference type="InterPro" id="IPR009628">
    <property type="entry name" value="Phage_tape_measure_N"/>
</dbReference>
<proteinExistence type="predicted"/>
<feature type="domain" description="Bacteriophage tail tape measure N-terminal" evidence="3">
    <location>
        <begin position="244"/>
        <end position="446"/>
    </location>
</feature>
<organism evidence="5">
    <name type="scientific">Pseudomonas aeruginosa</name>
    <dbReference type="NCBI Taxonomy" id="287"/>
    <lineage>
        <taxon>Bacteria</taxon>
        <taxon>Pseudomonadati</taxon>
        <taxon>Pseudomonadota</taxon>
        <taxon>Gammaproteobacteria</taxon>
        <taxon>Pseudomonadales</taxon>
        <taxon>Pseudomonadaceae</taxon>
        <taxon>Pseudomonas</taxon>
    </lineage>
</organism>